<dbReference type="Pfam" id="PF08443">
    <property type="entry name" value="RimK"/>
    <property type="match status" value="2"/>
</dbReference>
<organism evidence="4 5">
    <name type="scientific">Brevibacterium pityocampae</name>
    <dbReference type="NCBI Taxonomy" id="506594"/>
    <lineage>
        <taxon>Bacteria</taxon>
        <taxon>Bacillati</taxon>
        <taxon>Actinomycetota</taxon>
        <taxon>Actinomycetes</taxon>
        <taxon>Micrococcales</taxon>
        <taxon>Brevibacteriaceae</taxon>
        <taxon>Brevibacterium</taxon>
    </lineage>
</organism>
<feature type="domain" description="ATP-grasp" evidence="2">
    <location>
        <begin position="305"/>
        <end position="548"/>
    </location>
</feature>
<keyword evidence="1" id="KW-0547">Nucleotide-binding</keyword>
<dbReference type="PROSITE" id="PS50975">
    <property type="entry name" value="ATP_GRASP"/>
    <property type="match status" value="1"/>
</dbReference>
<dbReference type="Pfam" id="PF00583">
    <property type="entry name" value="Acetyltransf_1"/>
    <property type="match status" value="1"/>
</dbReference>
<dbReference type="CDD" id="cd04301">
    <property type="entry name" value="NAT_SF"/>
    <property type="match status" value="1"/>
</dbReference>
<dbReference type="Proteomes" id="UP001500642">
    <property type="component" value="Unassembled WGS sequence"/>
</dbReference>
<accession>A0ABP8J4Y6</accession>
<dbReference type="InterPro" id="IPR013651">
    <property type="entry name" value="ATP-grasp_RimK-type"/>
</dbReference>
<keyword evidence="1" id="KW-0067">ATP-binding</keyword>
<evidence type="ECO:0000259" key="2">
    <source>
        <dbReference type="PROSITE" id="PS50975"/>
    </source>
</evidence>
<proteinExistence type="predicted"/>
<sequence length="564" mass="62505">MKTDVIQELGWGRLVFGQTFSEIEEIGRVLRDEAGGTRDICMYLKDPHVLVALHPEEYFIDPSHTYRLDLTGEIPESTPIPGIEIRPVRTKDEAERMNRIYVLRQMVPADVEVMWDNHNHNPAVQYLVAVDTADGEIIGTVTGVDHRALFDDPDRGSSLWCLAVDPATVHAGLGKQLAITLAHRMRDAGAAFMDLSVMWDNEGAIKLYERLGFDRTPVYGIKRKNAINEKLYAKRQIEGLEELNPYSRIIADEAIRRGIRVTVLDADTGYIQLEHGGRTVITRESLSQYTTAVAMSRCEDKRVTRKIVEKAGVRVPRGRSATFDQEDVEFLDEVGALVVKPVRGEQGAGITIGVQTEKQLKDALRRAGGEGSEVLLEEFAEGDDLRILVINGRVSAAAIRRPATIVGDGETPIHELIRRHSKRRAAATGGESKIPLDDATEATVREGGYTFDDVLEAGERLQVRRTANLHTGGTIHDVTDRLSPALAQAALTATKAIDIPVSGIDLLVPDVEGEEYVFIEANERPGLANHEPQPVPAEFIDYLFPNSARTPWTWQPEKPQDPVN</sequence>
<dbReference type="NCBIfam" id="TIGR03103">
    <property type="entry name" value="trio_acet_GNAT"/>
    <property type="match status" value="1"/>
</dbReference>
<keyword evidence="5" id="KW-1185">Reference proteome</keyword>
<dbReference type="SUPFAM" id="SSF55729">
    <property type="entry name" value="Acyl-CoA N-acyltransferases (Nat)"/>
    <property type="match status" value="1"/>
</dbReference>
<dbReference type="SUPFAM" id="SSF56059">
    <property type="entry name" value="Glutathione synthetase ATP-binding domain-like"/>
    <property type="match status" value="1"/>
</dbReference>
<reference evidence="5" key="1">
    <citation type="journal article" date="2019" name="Int. J. Syst. Evol. Microbiol.">
        <title>The Global Catalogue of Microorganisms (GCM) 10K type strain sequencing project: providing services to taxonomists for standard genome sequencing and annotation.</title>
        <authorList>
            <consortium name="The Broad Institute Genomics Platform"/>
            <consortium name="The Broad Institute Genome Sequencing Center for Infectious Disease"/>
            <person name="Wu L."/>
            <person name="Ma J."/>
        </authorList>
    </citation>
    <scope>NUCLEOTIDE SEQUENCE [LARGE SCALE GENOMIC DNA]</scope>
    <source>
        <strain evidence="5">JCM 17808</strain>
    </source>
</reference>
<dbReference type="InterPro" id="IPR013815">
    <property type="entry name" value="ATP_grasp_subdomain_1"/>
</dbReference>
<gene>
    <name evidence="4" type="primary">ngg</name>
    <name evidence="4" type="ORF">GCM10023167_06580</name>
</gene>
<evidence type="ECO:0000259" key="3">
    <source>
        <dbReference type="PROSITE" id="PS51186"/>
    </source>
</evidence>
<evidence type="ECO:0000313" key="5">
    <source>
        <dbReference type="Proteomes" id="UP001500642"/>
    </source>
</evidence>
<dbReference type="PANTHER" id="PTHR21621:SF0">
    <property type="entry name" value="BETA-CITRYLGLUTAMATE SYNTHASE B-RELATED"/>
    <property type="match status" value="1"/>
</dbReference>
<dbReference type="Gene3D" id="3.40.630.30">
    <property type="match status" value="1"/>
</dbReference>
<feature type="domain" description="N-acetyltransferase" evidence="3">
    <location>
        <begin position="83"/>
        <end position="234"/>
    </location>
</feature>
<dbReference type="Gene3D" id="3.30.470.20">
    <property type="entry name" value="ATP-grasp fold, B domain"/>
    <property type="match status" value="2"/>
</dbReference>
<comment type="caution">
    <text evidence="4">The sequence shown here is derived from an EMBL/GenBank/DDBJ whole genome shotgun (WGS) entry which is preliminary data.</text>
</comment>
<dbReference type="Gene3D" id="3.30.1490.20">
    <property type="entry name" value="ATP-grasp fold, A domain"/>
    <property type="match status" value="1"/>
</dbReference>
<protein>
    <submittedName>
        <fullName evidence="4">N-acetylglutaminylglutamine synthetase</fullName>
    </submittedName>
</protein>
<dbReference type="EMBL" id="BAABGL010000003">
    <property type="protein sequence ID" value="GAA4385124.1"/>
    <property type="molecule type" value="Genomic_DNA"/>
</dbReference>
<dbReference type="InterPro" id="IPR016181">
    <property type="entry name" value="Acyl_CoA_acyltransferase"/>
</dbReference>
<dbReference type="PANTHER" id="PTHR21621">
    <property type="entry name" value="RIBOSOMAL PROTEIN S6 MODIFICATION PROTEIN"/>
    <property type="match status" value="1"/>
</dbReference>
<dbReference type="InterPro" id="IPR017534">
    <property type="entry name" value="GNAT-acetyltransferase"/>
</dbReference>
<evidence type="ECO:0000256" key="1">
    <source>
        <dbReference type="PROSITE-ProRule" id="PRU00409"/>
    </source>
</evidence>
<dbReference type="InterPro" id="IPR011761">
    <property type="entry name" value="ATP-grasp"/>
</dbReference>
<name>A0ABP8J4Y6_9MICO</name>
<dbReference type="PROSITE" id="PS51186">
    <property type="entry name" value="GNAT"/>
    <property type="match status" value="1"/>
</dbReference>
<evidence type="ECO:0000313" key="4">
    <source>
        <dbReference type="EMBL" id="GAA4385124.1"/>
    </source>
</evidence>
<dbReference type="InterPro" id="IPR000182">
    <property type="entry name" value="GNAT_dom"/>
</dbReference>